<evidence type="ECO:0000313" key="3">
    <source>
        <dbReference type="EMBL" id="AZS13342.1"/>
    </source>
</evidence>
<feature type="transmembrane region" description="Helical" evidence="2">
    <location>
        <begin position="262"/>
        <end position="282"/>
    </location>
</feature>
<feature type="transmembrane region" description="Helical" evidence="2">
    <location>
        <begin position="233"/>
        <end position="250"/>
    </location>
</feature>
<evidence type="ECO:0000313" key="4">
    <source>
        <dbReference type="Proteomes" id="UP000270678"/>
    </source>
</evidence>
<protein>
    <recommendedName>
        <fullName evidence="5">EamA domain-containing protein</fullName>
    </recommendedName>
</protein>
<keyword evidence="2" id="KW-0472">Membrane</keyword>
<sequence>MNILLIVVAILLFAGQTLSMKLIKAQHLRDRLLINAGFTLIASTGLLLFSLAQPDIRQVSANTWVLGILFGLCFTLTIIFYNLAISAGPLSYTAFYFSASMIIPALTGIAAFGEALKLTVALAVLLFLAAFYFINMNSDNSEPRGHIDTARDRSRSRWKLYCLLTFLCNGMLAVIQRLHQFRMEGTESKGLMLIGFLFACLFYVLTYTVLAVTGNKKERISLSQESALLYQNIVPILLLAATSLIGNLIITDLAGVVPSSYLFPLVQGSIIVSITLCSVLIFREKLSRLGRIGISLGVLAIVVINL</sequence>
<feature type="transmembrane region" description="Helical" evidence="2">
    <location>
        <begin position="118"/>
        <end position="137"/>
    </location>
</feature>
<dbReference type="OrthoDB" id="2569157at2"/>
<dbReference type="Proteomes" id="UP000270678">
    <property type="component" value="Chromosome"/>
</dbReference>
<feature type="transmembrane region" description="Helical" evidence="2">
    <location>
        <begin position="90"/>
        <end position="112"/>
    </location>
</feature>
<feature type="transmembrane region" description="Helical" evidence="2">
    <location>
        <begin position="32"/>
        <end position="52"/>
    </location>
</feature>
<dbReference type="SUPFAM" id="SSF103481">
    <property type="entry name" value="Multidrug resistance efflux transporter EmrE"/>
    <property type="match status" value="2"/>
</dbReference>
<feature type="transmembrane region" description="Helical" evidence="2">
    <location>
        <begin position="158"/>
        <end position="178"/>
    </location>
</feature>
<dbReference type="AlphaFoldDB" id="A0A3S9USR9"/>
<dbReference type="InterPro" id="IPR037185">
    <property type="entry name" value="EmrE-like"/>
</dbReference>
<feature type="transmembrane region" description="Helical" evidence="2">
    <location>
        <begin position="190"/>
        <end position="212"/>
    </location>
</feature>
<accession>A0A3S9USR9</accession>
<organism evidence="3 4">
    <name type="scientific">Paenibacillus lutimineralis</name>
    <dbReference type="NCBI Taxonomy" id="2707005"/>
    <lineage>
        <taxon>Bacteria</taxon>
        <taxon>Bacillati</taxon>
        <taxon>Bacillota</taxon>
        <taxon>Bacilli</taxon>
        <taxon>Bacillales</taxon>
        <taxon>Paenibacillaceae</taxon>
        <taxon>Paenibacillus</taxon>
    </lineage>
</organism>
<dbReference type="RefSeq" id="WP_126994922.1">
    <property type="nucleotide sequence ID" value="NZ_CP034346.1"/>
</dbReference>
<feature type="transmembrane region" description="Helical" evidence="2">
    <location>
        <begin position="6"/>
        <end position="23"/>
    </location>
</feature>
<evidence type="ECO:0000256" key="2">
    <source>
        <dbReference type="SAM" id="Phobius"/>
    </source>
</evidence>
<evidence type="ECO:0008006" key="5">
    <source>
        <dbReference type="Google" id="ProtNLM"/>
    </source>
</evidence>
<comment type="subcellular location">
    <subcellularLocation>
        <location evidence="1">Endomembrane system</location>
        <topology evidence="1">Multi-pass membrane protein</topology>
    </subcellularLocation>
</comment>
<reference evidence="4" key="1">
    <citation type="submission" date="2018-12" db="EMBL/GenBank/DDBJ databases">
        <title>Complete genome sequence of Paenibacillus sp. MBLB1234.</title>
        <authorList>
            <person name="Nam Y.-D."/>
            <person name="Kang J."/>
            <person name="Chung W.-H."/>
            <person name="Park Y.S."/>
        </authorList>
    </citation>
    <scope>NUCLEOTIDE SEQUENCE [LARGE SCALE GENOMIC DNA]</scope>
    <source>
        <strain evidence="4">MBLB1234</strain>
    </source>
</reference>
<keyword evidence="4" id="KW-1185">Reference proteome</keyword>
<dbReference type="Gene3D" id="1.10.3730.20">
    <property type="match status" value="1"/>
</dbReference>
<name>A0A3S9USR9_9BACL</name>
<dbReference type="EMBL" id="CP034346">
    <property type="protein sequence ID" value="AZS13342.1"/>
    <property type="molecule type" value="Genomic_DNA"/>
</dbReference>
<proteinExistence type="predicted"/>
<dbReference type="KEGG" id="plut:EI981_01885"/>
<gene>
    <name evidence="3" type="ORF">EI981_01885</name>
</gene>
<keyword evidence="2" id="KW-0812">Transmembrane</keyword>
<keyword evidence="2" id="KW-1133">Transmembrane helix</keyword>
<feature type="transmembrane region" description="Helical" evidence="2">
    <location>
        <begin position="64"/>
        <end position="83"/>
    </location>
</feature>
<evidence type="ECO:0000256" key="1">
    <source>
        <dbReference type="ARBA" id="ARBA00004127"/>
    </source>
</evidence>